<evidence type="ECO:0000256" key="8">
    <source>
        <dbReference type="ARBA" id="ARBA00023102"/>
    </source>
</evidence>
<comment type="caution">
    <text evidence="11">The sequence shown here is derived from an EMBL/GenBank/DDBJ whole genome shotgun (WGS) entry which is preliminary data.</text>
</comment>
<gene>
    <name evidence="9" type="primary">hisC</name>
    <name evidence="11" type="ORF">J5V16_00620</name>
</gene>
<feature type="domain" description="Aminotransferase class I/classII large" evidence="10">
    <location>
        <begin position="43"/>
        <end position="367"/>
    </location>
</feature>
<keyword evidence="7 9" id="KW-0663">Pyridoxal phosphate</keyword>
<comment type="cofactor">
    <cofactor evidence="1 9">
        <name>pyridoxal 5'-phosphate</name>
        <dbReference type="ChEBI" id="CHEBI:597326"/>
    </cofactor>
</comment>
<comment type="pathway">
    <text evidence="9">Amino-acid biosynthesis; L-histidine biosynthesis; L-histidine from 5-phospho-alpha-D-ribose 1-diphosphate: step 7/9.</text>
</comment>
<evidence type="ECO:0000313" key="12">
    <source>
        <dbReference type="Proteomes" id="UP000681341"/>
    </source>
</evidence>
<dbReference type="InterPro" id="IPR004839">
    <property type="entry name" value="Aminotransferase_I/II_large"/>
</dbReference>
<evidence type="ECO:0000256" key="3">
    <source>
        <dbReference type="ARBA" id="ARBA00011738"/>
    </source>
</evidence>
<evidence type="ECO:0000256" key="7">
    <source>
        <dbReference type="ARBA" id="ARBA00022898"/>
    </source>
</evidence>
<dbReference type="CDD" id="cd00609">
    <property type="entry name" value="AAT_like"/>
    <property type="match status" value="1"/>
</dbReference>
<dbReference type="HAMAP" id="MF_01023">
    <property type="entry name" value="HisC_aminotrans_2"/>
    <property type="match status" value="1"/>
</dbReference>
<comment type="subunit">
    <text evidence="3 9">Homodimer.</text>
</comment>
<dbReference type="EC" id="2.6.1.9" evidence="9"/>
<dbReference type="Gene3D" id="3.40.640.10">
    <property type="entry name" value="Type I PLP-dependent aspartate aminotransferase-like (Major domain)"/>
    <property type="match status" value="1"/>
</dbReference>
<dbReference type="Proteomes" id="UP000681341">
    <property type="component" value="Unassembled WGS sequence"/>
</dbReference>
<name>A0ABS3TXS1_9ACTN</name>
<evidence type="ECO:0000256" key="6">
    <source>
        <dbReference type="ARBA" id="ARBA00022679"/>
    </source>
</evidence>
<dbReference type="InterPro" id="IPR015422">
    <property type="entry name" value="PyrdxlP-dep_Trfase_small"/>
</dbReference>
<evidence type="ECO:0000256" key="5">
    <source>
        <dbReference type="ARBA" id="ARBA00022605"/>
    </source>
</evidence>
<dbReference type="InterPro" id="IPR015421">
    <property type="entry name" value="PyrdxlP-dep_Trfase_major"/>
</dbReference>
<dbReference type="EMBL" id="JAGFNP010000001">
    <property type="protein sequence ID" value="MBO3731309.1"/>
    <property type="molecule type" value="Genomic_DNA"/>
</dbReference>
<evidence type="ECO:0000256" key="1">
    <source>
        <dbReference type="ARBA" id="ARBA00001933"/>
    </source>
</evidence>
<dbReference type="GO" id="GO:0004400">
    <property type="term" value="F:histidinol-phosphate transaminase activity"/>
    <property type="evidence" value="ECO:0007669"/>
    <property type="project" value="UniProtKB-EC"/>
</dbReference>
<evidence type="ECO:0000256" key="4">
    <source>
        <dbReference type="ARBA" id="ARBA00022576"/>
    </source>
</evidence>
<dbReference type="InterPro" id="IPR015424">
    <property type="entry name" value="PyrdxlP-dep_Trfase"/>
</dbReference>
<evidence type="ECO:0000313" key="11">
    <source>
        <dbReference type="EMBL" id="MBO3731309.1"/>
    </source>
</evidence>
<keyword evidence="4 9" id="KW-0032">Aminotransferase</keyword>
<comment type="similarity">
    <text evidence="2 9">Belongs to the class-II pyridoxal-phosphate-dependent aminotransferase family. Histidinol-phosphate aminotransferase subfamily.</text>
</comment>
<dbReference type="NCBIfam" id="TIGR01141">
    <property type="entry name" value="hisC"/>
    <property type="match status" value="1"/>
</dbReference>
<keyword evidence="12" id="KW-1185">Reference proteome</keyword>
<dbReference type="PANTHER" id="PTHR42885:SF2">
    <property type="entry name" value="HISTIDINOL-PHOSPHATE AMINOTRANSFERASE"/>
    <property type="match status" value="1"/>
</dbReference>
<comment type="catalytic activity">
    <reaction evidence="9">
        <text>L-histidinol phosphate + 2-oxoglutarate = 3-(imidazol-4-yl)-2-oxopropyl phosphate + L-glutamate</text>
        <dbReference type="Rhea" id="RHEA:23744"/>
        <dbReference type="ChEBI" id="CHEBI:16810"/>
        <dbReference type="ChEBI" id="CHEBI:29985"/>
        <dbReference type="ChEBI" id="CHEBI:57766"/>
        <dbReference type="ChEBI" id="CHEBI:57980"/>
        <dbReference type="EC" id="2.6.1.9"/>
    </reaction>
</comment>
<accession>A0ABS3TXS1</accession>
<dbReference type="Gene3D" id="3.90.1150.10">
    <property type="entry name" value="Aspartate Aminotransferase, domain 1"/>
    <property type="match status" value="1"/>
</dbReference>
<sequence length="386" mass="41558">MSTGFTPVRAVAGDGRESEIENLLREDLRGQSPYGAPQLDVPVQLNTNENAFAIPEDVAAVVAEFIGRELPGLNRYPDRDAIALRTDLAAYLGHGLTADHVWAANGSNEILQQLLQAFGGPDRTVLGFMPSYSMHPLLARGTGTAFVDAGREADYTLSPAYVADAIRLHDPDLVFLVSPNNPTGTALDADVIEAAYEAARGIVVIDEAYAEFARDPHANALGHLAGRKRLVVTRTLSKAFAFAGARVGYLAADPELVEKLLLVRLPYHLSSITQAAARGALACAAQLQAEVDELKHQRDRIVKNLRAKGLPVADSDANFVLVGGLRDAAAVWRAILDQGVLIRDVGLPGRLRITAGTEDETTALLDAFDQAIEQRPDMFDLQEQQP</sequence>
<evidence type="ECO:0000256" key="2">
    <source>
        <dbReference type="ARBA" id="ARBA00007970"/>
    </source>
</evidence>
<dbReference type="SUPFAM" id="SSF53383">
    <property type="entry name" value="PLP-dependent transferases"/>
    <property type="match status" value="1"/>
</dbReference>
<keyword evidence="8 9" id="KW-0368">Histidine biosynthesis</keyword>
<proteinExistence type="inferred from homology"/>
<dbReference type="PANTHER" id="PTHR42885">
    <property type="entry name" value="HISTIDINOL-PHOSPHATE AMINOTRANSFERASE-RELATED"/>
    <property type="match status" value="1"/>
</dbReference>
<dbReference type="Pfam" id="PF00155">
    <property type="entry name" value="Aminotran_1_2"/>
    <property type="match status" value="1"/>
</dbReference>
<keyword evidence="5 9" id="KW-0028">Amino-acid biosynthesis</keyword>
<dbReference type="InterPro" id="IPR001917">
    <property type="entry name" value="Aminotrans_II_pyridoxalP_BS"/>
</dbReference>
<evidence type="ECO:0000256" key="9">
    <source>
        <dbReference type="HAMAP-Rule" id="MF_01023"/>
    </source>
</evidence>
<protein>
    <recommendedName>
        <fullName evidence="9">Histidinol-phosphate aminotransferase</fullName>
        <ecNumber evidence="9">2.6.1.9</ecNumber>
    </recommendedName>
    <alternativeName>
        <fullName evidence="9">Imidazole acetol-phosphate transaminase</fullName>
    </alternativeName>
</protein>
<dbReference type="NCBIfam" id="NF002877">
    <property type="entry name" value="PRK03317.1"/>
    <property type="match status" value="1"/>
</dbReference>
<keyword evidence="6 9" id="KW-0808">Transferase</keyword>
<evidence type="ECO:0000259" key="10">
    <source>
        <dbReference type="Pfam" id="PF00155"/>
    </source>
</evidence>
<reference evidence="11 12" key="1">
    <citation type="submission" date="2021-03" db="EMBL/GenBank/DDBJ databases">
        <title>Glycomyces sp. nov., a novel actinomycete isolated from soil.</title>
        <authorList>
            <person name="Yang X."/>
            <person name="Xu X."/>
        </authorList>
    </citation>
    <scope>NUCLEOTIDE SEQUENCE [LARGE SCALE GENOMIC DNA]</scope>
    <source>
        <strain evidence="11 12">NEAU-S30</strain>
    </source>
</reference>
<dbReference type="RefSeq" id="WP_208494022.1">
    <property type="nucleotide sequence ID" value="NZ_JAGFNP010000001.1"/>
</dbReference>
<dbReference type="PROSITE" id="PS00599">
    <property type="entry name" value="AA_TRANSFER_CLASS_2"/>
    <property type="match status" value="1"/>
</dbReference>
<feature type="modified residue" description="N6-(pyridoxal phosphate)lysine" evidence="9">
    <location>
        <position position="238"/>
    </location>
</feature>
<organism evidence="11 12">
    <name type="scientific">Glycomyces niveus</name>
    <dbReference type="NCBI Taxonomy" id="2820287"/>
    <lineage>
        <taxon>Bacteria</taxon>
        <taxon>Bacillati</taxon>
        <taxon>Actinomycetota</taxon>
        <taxon>Actinomycetes</taxon>
        <taxon>Glycomycetales</taxon>
        <taxon>Glycomycetaceae</taxon>
        <taxon>Glycomyces</taxon>
    </lineage>
</organism>
<dbReference type="InterPro" id="IPR005861">
    <property type="entry name" value="HisP_aminotrans"/>
</dbReference>